<feature type="non-terminal residue" evidence="1">
    <location>
        <position position="1"/>
    </location>
</feature>
<reference evidence="1" key="1">
    <citation type="journal article" date="2020" name="Nat. Commun.">
        <title>Large-scale genome sequencing of mycorrhizal fungi provides insights into the early evolution of symbiotic traits.</title>
        <authorList>
            <person name="Miyauchi S."/>
            <person name="Kiss E."/>
            <person name="Kuo A."/>
            <person name="Drula E."/>
            <person name="Kohler A."/>
            <person name="Sanchez-Garcia M."/>
            <person name="Morin E."/>
            <person name="Andreopoulos B."/>
            <person name="Barry K.W."/>
            <person name="Bonito G."/>
            <person name="Buee M."/>
            <person name="Carver A."/>
            <person name="Chen C."/>
            <person name="Cichocki N."/>
            <person name="Clum A."/>
            <person name="Culley D."/>
            <person name="Crous P.W."/>
            <person name="Fauchery L."/>
            <person name="Girlanda M."/>
            <person name="Hayes R.D."/>
            <person name="Keri Z."/>
            <person name="LaButti K."/>
            <person name="Lipzen A."/>
            <person name="Lombard V."/>
            <person name="Magnuson J."/>
            <person name="Maillard F."/>
            <person name="Murat C."/>
            <person name="Nolan M."/>
            <person name="Ohm R.A."/>
            <person name="Pangilinan J."/>
            <person name="Pereira M.F."/>
            <person name="Perotto S."/>
            <person name="Peter M."/>
            <person name="Pfister S."/>
            <person name="Riley R."/>
            <person name="Sitrit Y."/>
            <person name="Stielow J.B."/>
            <person name="Szollosi G."/>
            <person name="Zifcakova L."/>
            <person name="Stursova M."/>
            <person name="Spatafora J.W."/>
            <person name="Tedersoo L."/>
            <person name="Vaario L.M."/>
            <person name="Yamada A."/>
            <person name="Yan M."/>
            <person name="Wang P."/>
            <person name="Xu J."/>
            <person name="Bruns T."/>
            <person name="Baldrian P."/>
            <person name="Vilgalys R."/>
            <person name="Dunand C."/>
            <person name="Henrissat B."/>
            <person name="Grigoriev I.V."/>
            <person name="Hibbett D."/>
            <person name="Nagy L.G."/>
            <person name="Martin F.M."/>
        </authorList>
    </citation>
    <scope>NUCLEOTIDE SEQUENCE</scope>
    <source>
        <strain evidence="1">UH-Tt-Lm1</strain>
    </source>
</reference>
<organism evidence="1 2">
    <name type="scientific">Thelephora terrestris</name>
    <dbReference type="NCBI Taxonomy" id="56493"/>
    <lineage>
        <taxon>Eukaryota</taxon>
        <taxon>Fungi</taxon>
        <taxon>Dikarya</taxon>
        <taxon>Basidiomycota</taxon>
        <taxon>Agaricomycotina</taxon>
        <taxon>Agaricomycetes</taxon>
        <taxon>Thelephorales</taxon>
        <taxon>Thelephoraceae</taxon>
        <taxon>Thelephora</taxon>
    </lineage>
</organism>
<proteinExistence type="predicted"/>
<dbReference type="EMBL" id="WIUZ02000003">
    <property type="protein sequence ID" value="KAF9789163.1"/>
    <property type="molecule type" value="Genomic_DNA"/>
</dbReference>
<sequence length="79" mass="9396">IRSLRNTLAPINKIPDEILALIPDYYWYNFERPGPIALTHVCRTWREVFTSRSSLWTHLDCKYPEQTRAYLERSKSSPL</sequence>
<dbReference type="Proteomes" id="UP000736335">
    <property type="component" value="Unassembled WGS sequence"/>
</dbReference>
<evidence type="ECO:0000313" key="2">
    <source>
        <dbReference type="Proteomes" id="UP000736335"/>
    </source>
</evidence>
<comment type="caution">
    <text evidence="1">The sequence shown here is derived from an EMBL/GenBank/DDBJ whole genome shotgun (WGS) entry which is preliminary data.</text>
</comment>
<dbReference type="SUPFAM" id="SSF81383">
    <property type="entry name" value="F-box domain"/>
    <property type="match status" value="1"/>
</dbReference>
<gene>
    <name evidence="1" type="ORF">BJ322DRAFT_992374</name>
</gene>
<evidence type="ECO:0000313" key="1">
    <source>
        <dbReference type="EMBL" id="KAF9789163.1"/>
    </source>
</evidence>
<evidence type="ECO:0008006" key="3">
    <source>
        <dbReference type="Google" id="ProtNLM"/>
    </source>
</evidence>
<feature type="non-terminal residue" evidence="1">
    <location>
        <position position="79"/>
    </location>
</feature>
<reference evidence="1" key="2">
    <citation type="submission" date="2020-11" db="EMBL/GenBank/DDBJ databases">
        <authorList>
            <consortium name="DOE Joint Genome Institute"/>
            <person name="Kuo A."/>
            <person name="Miyauchi S."/>
            <person name="Kiss E."/>
            <person name="Drula E."/>
            <person name="Kohler A."/>
            <person name="Sanchez-Garcia M."/>
            <person name="Andreopoulos B."/>
            <person name="Barry K.W."/>
            <person name="Bonito G."/>
            <person name="Buee M."/>
            <person name="Carver A."/>
            <person name="Chen C."/>
            <person name="Cichocki N."/>
            <person name="Clum A."/>
            <person name="Culley D."/>
            <person name="Crous P.W."/>
            <person name="Fauchery L."/>
            <person name="Girlanda M."/>
            <person name="Hayes R."/>
            <person name="Keri Z."/>
            <person name="Labutti K."/>
            <person name="Lipzen A."/>
            <person name="Lombard V."/>
            <person name="Magnuson J."/>
            <person name="Maillard F."/>
            <person name="Morin E."/>
            <person name="Murat C."/>
            <person name="Nolan M."/>
            <person name="Ohm R."/>
            <person name="Pangilinan J."/>
            <person name="Pereira M."/>
            <person name="Perotto S."/>
            <person name="Peter M."/>
            <person name="Riley R."/>
            <person name="Sitrit Y."/>
            <person name="Stielow B."/>
            <person name="Szollosi G."/>
            <person name="Zifcakova L."/>
            <person name="Stursova M."/>
            <person name="Spatafora J.W."/>
            <person name="Tedersoo L."/>
            <person name="Vaario L.-M."/>
            <person name="Yamada A."/>
            <person name="Yan M."/>
            <person name="Wang P."/>
            <person name="Xu J."/>
            <person name="Bruns T."/>
            <person name="Baldrian P."/>
            <person name="Vilgalys R."/>
            <person name="Henrissat B."/>
            <person name="Grigoriev I.V."/>
            <person name="Hibbett D."/>
            <person name="Nagy L.G."/>
            <person name="Martin F.M."/>
        </authorList>
    </citation>
    <scope>NUCLEOTIDE SEQUENCE</scope>
    <source>
        <strain evidence="1">UH-Tt-Lm1</strain>
    </source>
</reference>
<protein>
    <recommendedName>
        <fullName evidence="3">F-box domain-containing protein</fullName>
    </recommendedName>
</protein>
<name>A0A9P6L9A3_9AGAM</name>
<dbReference type="Gene3D" id="1.20.1280.50">
    <property type="match status" value="1"/>
</dbReference>
<keyword evidence="2" id="KW-1185">Reference proteome</keyword>
<accession>A0A9P6L9A3</accession>
<dbReference type="InterPro" id="IPR036047">
    <property type="entry name" value="F-box-like_dom_sf"/>
</dbReference>
<dbReference type="AlphaFoldDB" id="A0A9P6L9A3"/>
<dbReference type="OrthoDB" id="2884925at2759"/>